<evidence type="ECO:0000313" key="3">
    <source>
        <dbReference type="EMBL" id="MBD0384875.1"/>
    </source>
</evidence>
<gene>
    <name evidence="3" type="ORF">ICC18_33235</name>
</gene>
<evidence type="ECO:0000256" key="1">
    <source>
        <dbReference type="PROSITE-ProRule" id="PRU00464"/>
    </source>
</evidence>
<keyword evidence="4" id="KW-1185">Reference proteome</keyword>
<evidence type="ECO:0000259" key="2">
    <source>
        <dbReference type="PROSITE" id="PS51084"/>
    </source>
</evidence>
<organism evidence="3 4">
    <name type="scientific">Paenibacillus sedimenti</name>
    <dbReference type="NCBI Taxonomy" id="2770274"/>
    <lineage>
        <taxon>Bacteria</taxon>
        <taxon>Bacillati</taxon>
        <taxon>Bacillota</taxon>
        <taxon>Bacilli</taxon>
        <taxon>Bacillales</taxon>
        <taxon>Paenibacillaceae</taxon>
        <taxon>Paenibacillus</taxon>
    </lineage>
</organism>
<feature type="domain" description="HIT" evidence="2">
    <location>
        <begin position="46"/>
        <end position="116"/>
    </location>
</feature>
<dbReference type="AlphaFoldDB" id="A0A926KZM4"/>
<dbReference type="RefSeq" id="WP_188178633.1">
    <property type="nucleotide sequence ID" value="NZ_JACVVD010000032.1"/>
</dbReference>
<reference evidence="3" key="1">
    <citation type="submission" date="2020-09" db="EMBL/GenBank/DDBJ databases">
        <title>Draft Genome Sequence of Paenibacillus sp. WST5.</title>
        <authorList>
            <person name="Bao Z."/>
        </authorList>
    </citation>
    <scope>NUCLEOTIDE SEQUENCE</scope>
    <source>
        <strain evidence="3">WST5</strain>
    </source>
</reference>
<sequence>MNDNQQCFICSKHKGEIEIPGGIIFEDDLVYIGHIGFDLNKDTYLGYIMIDIKRHVPTLADLTDAESQRLGFMITQISKALKKSEEAEHIYVQVIGDNVAHVHVHIIPRYPDTPKEFWGFKVSQYSLGRRGGKVEVEEICQRIRTKLQE</sequence>
<dbReference type="PROSITE" id="PS51084">
    <property type="entry name" value="HIT_2"/>
    <property type="match status" value="1"/>
</dbReference>
<comment type="caution">
    <text evidence="3">The sequence shown here is derived from an EMBL/GenBank/DDBJ whole genome shotgun (WGS) entry which is preliminary data.</text>
</comment>
<dbReference type="Gene3D" id="3.30.428.10">
    <property type="entry name" value="HIT-like"/>
    <property type="match status" value="1"/>
</dbReference>
<protein>
    <submittedName>
        <fullName evidence="3">HIT family protein</fullName>
    </submittedName>
</protein>
<dbReference type="PANTHER" id="PTHR46648:SF1">
    <property type="entry name" value="ADENOSINE 5'-MONOPHOSPHORAMIDASE HNT1"/>
    <property type="match status" value="1"/>
</dbReference>
<dbReference type="Proteomes" id="UP000650466">
    <property type="component" value="Unassembled WGS sequence"/>
</dbReference>
<dbReference type="GO" id="GO:0009117">
    <property type="term" value="P:nucleotide metabolic process"/>
    <property type="evidence" value="ECO:0007669"/>
    <property type="project" value="TreeGrafter"/>
</dbReference>
<dbReference type="PANTHER" id="PTHR46648">
    <property type="entry name" value="HIT FAMILY PROTEIN 1"/>
    <property type="match status" value="1"/>
</dbReference>
<dbReference type="InterPro" id="IPR001310">
    <property type="entry name" value="Histidine_triad_HIT"/>
</dbReference>
<feature type="short sequence motif" description="Histidine triad motif" evidence="1">
    <location>
        <begin position="101"/>
        <end position="105"/>
    </location>
</feature>
<dbReference type="InterPro" id="IPR036265">
    <property type="entry name" value="HIT-like_sf"/>
</dbReference>
<dbReference type="SUPFAM" id="SSF54197">
    <property type="entry name" value="HIT-like"/>
    <property type="match status" value="1"/>
</dbReference>
<dbReference type="Pfam" id="PF01230">
    <property type="entry name" value="HIT"/>
    <property type="match status" value="1"/>
</dbReference>
<name>A0A926KZM4_9BACL</name>
<accession>A0A926KZM4</accession>
<dbReference type="InterPro" id="IPR011146">
    <property type="entry name" value="HIT-like"/>
</dbReference>
<proteinExistence type="predicted"/>
<dbReference type="EMBL" id="JACVVD010000032">
    <property type="protein sequence ID" value="MBD0384875.1"/>
    <property type="molecule type" value="Genomic_DNA"/>
</dbReference>
<evidence type="ECO:0000313" key="4">
    <source>
        <dbReference type="Proteomes" id="UP000650466"/>
    </source>
</evidence>
<dbReference type="GO" id="GO:0003824">
    <property type="term" value="F:catalytic activity"/>
    <property type="evidence" value="ECO:0007669"/>
    <property type="project" value="InterPro"/>
</dbReference>